<dbReference type="SMART" id="SM00213">
    <property type="entry name" value="UBQ"/>
    <property type="match status" value="1"/>
</dbReference>
<dbReference type="InterPro" id="IPR019956">
    <property type="entry name" value="Ubiquitin_dom"/>
</dbReference>
<dbReference type="Gene3D" id="3.10.20.90">
    <property type="entry name" value="Phosphatidylinositol 3-kinase Catalytic Subunit, Chain A, domain 1"/>
    <property type="match status" value="1"/>
</dbReference>
<dbReference type="EMBL" id="OOIL02005264">
    <property type="protein sequence ID" value="VFQ94369.1"/>
    <property type="molecule type" value="Genomic_DNA"/>
</dbReference>
<feature type="compositionally biased region" description="Polar residues" evidence="1">
    <location>
        <begin position="544"/>
        <end position="562"/>
    </location>
</feature>
<dbReference type="Pfam" id="PF00240">
    <property type="entry name" value="ubiquitin"/>
    <property type="match status" value="1"/>
</dbReference>
<feature type="compositionally biased region" description="Polar residues" evidence="1">
    <location>
        <begin position="680"/>
        <end position="691"/>
    </location>
</feature>
<reference evidence="3 4" key="1">
    <citation type="submission" date="2018-04" db="EMBL/GenBank/DDBJ databases">
        <authorList>
            <person name="Vogel A."/>
        </authorList>
    </citation>
    <scope>NUCLEOTIDE SEQUENCE [LARGE SCALE GENOMIC DNA]</scope>
</reference>
<dbReference type="GO" id="GO:0051787">
    <property type="term" value="F:misfolded protein binding"/>
    <property type="evidence" value="ECO:0007669"/>
    <property type="project" value="TreeGrafter"/>
</dbReference>
<feature type="region of interest" description="Disordered" evidence="1">
    <location>
        <begin position="497"/>
        <end position="712"/>
    </location>
</feature>
<feature type="compositionally biased region" description="Polar residues" evidence="1">
    <location>
        <begin position="249"/>
        <end position="286"/>
    </location>
</feature>
<proteinExistence type="predicted"/>
<feature type="compositionally biased region" description="Polar residues" evidence="1">
    <location>
        <begin position="509"/>
        <end position="523"/>
    </location>
</feature>
<feature type="region of interest" description="Disordered" evidence="1">
    <location>
        <begin position="237"/>
        <end position="287"/>
    </location>
</feature>
<dbReference type="PANTHER" id="PTHR15204:SF5">
    <property type="entry name" value="LARGE PROLINE-RICH PROTEIN BAG6 ISOFORM X1"/>
    <property type="match status" value="1"/>
</dbReference>
<dbReference type="PROSITE" id="PS50053">
    <property type="entry name" value="UBIQUITIN_2"/>
    <property type="match status" value="1"/>
</dbReference>
<name>A0A484N0K6_9ASTE</name>
<dbReference type="GO" id="GO:0031593">
    <property type="term" value="F:polyubiquitin modification-dependent protein binding"/>
    <property type="evidence" value="ECO:0007669"/>
    <property type="project" value="TreeGrafter"/>
</dbReference>
<feature type="compositionally biased region" description="Polar residues" evidence="1">
    <location>
        <begin position="167"/>
        <end position="177"/>
    </location>
</feature>
<evidence type="ECO:0000259" key="2">
    <source>
        <dbReference type="PROSITE" id="PS50053"/>
    </source>
</evidence>
<dbReference type="SUPFAM" id="SSF54236">
    <property type="entry name" value="Ubiquitin-like"/>
    <property type="match status" value="1"/>
</dbReference>
<dbReference type="AlphaFoldDB" id="A0A484N0K6"/>
<feature type="compositionally biased region" description="Polar residues" evidence="1">
    <location>
        <begin position="630"/>
        <end position="640"/>
    </location>
</feature>
<accession>A0A484N0K6</accession>
<dbReference type="GO" id="GO:0071818">
    <property type="term" value="C:BAT3 complex"/>
    <property type="evidence" value="ECO:0007669"/>
    <property type="project" value="TreeGrafter"/>
</dbReference>
<dbReference type="FunFam" id="3.10.20.90:FF:000154">
    <property type="entry name" value="Large proline-rich protein BAG6"/>
    <property type="match status" value="1"/>
</dbReference>
<protein>
    <recommendedName>
        <fullName evidence="2">Ubiquitin-like domain-containing protein</fullName>
    </recommendedName>
</protein>
<dbReference type="Proteomes" id="UP000595140">
    <property type="component" value="Unassembled WGS sequence"/>
</dbReference>
<keyword evidence="4" id="KW-1185">Reference proteome</keyword>
<dbReference type="PRINTS" id="PR00348">
    <property type="entry name" value="UBIQUITIN"/>
</dbReference>
<dbReference type="InterPro" id="IPR000626">
    <property type="entry name" value="Ubiquitin-like_dom"/>
</dbReference>
<gene>
    <name evidence="3" type="ORF">CCAM_LOCUS36145</name>
</gene>
<evidence type="ECO:0000313" key="4">
    <source>
        <dbReference type="Proteomes" id="UP000595140"/>
    </source>
</evidence>
<feature type="domain" description="Ubiquitin-like" evidence="2">
    <location>
        <begin position="90"/>
        <end position="165"/>
    </location>
</feature>
<evidence type="ECO:0000256" key="1">
    <source>
        <dbReference type="SAM" id="MobiDB-lite"/>
    </source>
</evidence>
<organism evidence="3 4">
    <name type="scientific">Cuscuta campestris</name>
    <dbReference type="NCBI Taxonomy" id="132261"/>
    <lineage>
        <taxon>Eukaryota</taxon>
        <taxon>Viridiplantae</taxon>
        <taxon>Streptophyta</taxon>
        <taxon>Embryophyta</taxon>
        <taxon>Tracheophyta</taxon>
        <taxon>Spermatophyta</taxon>
        <taxon>Magnoliopsida</taxon>
        <taxon>eudicotyledons</taxon>
        <taxon>Gunneridae</taxon>
        <taxon>Pentapetalae</taxon>
        <taxon>asterids</taxon>
        <taxon>lamiids</taxon>
        <taxon>Solanales</taxon>
        <taxon>Convolvulaceae</taxon>
        <taxon>Cuscuteae</taxon>
        <taxon>Cuscuta</taxon>
        <taxon>Cuscuta subgen. Grammica</taxon>
        <taxon>Cuscuta sect. Cleistogrammica</taxon>
    </lineage>
</organism>
<evidence type="ECO:0000313" key="3">
    <source>
        <dbReference type="EMBL" id="VFQ94369.1"/>
    </source>
</evidence>
<feature type="compositionally biased region" description="Low complexity" evidence="1">
    <location>
        <begin position="660"/>
        <end position="676"/>
    </location>
</feature>
<dbReference type="PANTHER" id="PTHR15204">
    <property type="entry name" value="LARGE PROLINE-RICH PROTEIN BAG6"/>
    <property type="match status" value="1"/>
</dbReference>
<feature type="region of interest" description="Disordered" evidence="1">
    <location>
        <begin position="167"/>
        <end position="196"/>
    </location>
</feature>
<feature type="region of interest" description="Disordered" evidence="1">
    <location>
        <begin position="322"/>
        <end position="349"/>
    </location>
</feature>
<dbReference type="InterPro" id="IPR029071">
    <property type="entry name" value="Ubiquitin-like_domsf"/>
</dbReference>
<dbReference type="OrthoDB" id="267397at2759"/>
<feature type="compositionally biased region" description="Polar residues" evidence="1">
    <location>
        <begin position="592"/>
        <end position="602"/>
    </location>
</feature>
<dbReference type="GO" id="GO:0036503">
    <property type="term" value="P:ERAD pathway"/>
    <property type="evidence" value="ECO:0007669"/>
    <property type="project" value="TreeGrafter"/>
</dbReference>
<sequence length="929" mass="98085">MLPDRSSVKGGNTFRGAIGRTRIRQLPKVSRSFWNSHQIEPTNWLSAHLSFRSRICNSRVYRRIIAMADEQKHEGPSTSTGSEGRSESIVNINIKTLDSQNHAFEVDSNMQVSAFKEKLATRLGVPVAQQRLIFRGKALMDDHLLSEYNLEHGDTLHLVIRQPSQSQFSATASNGESAPSIGVRGQEPTTSGPRARVGHFSQSVVLGTFNVGDQGQGLVPDLNRVIGDALSSIGLGNQIGGHHPGMQVNAPNSSPQGNEAQNVPRNSGSQNQHWQPGQPFPSQSGGIQIPIGAAISIPSLMPIPDSLHTLTEFMNHMESVLSHNASQPNQSTANSSGTALPTNSRGQSTPETLRMVLRHTERLVGSHVTSALSRIAGRLEQDGNSTDLTVRGQIQAESVQLGLAMQHLGAQFLELGRTMLTLRMGQSPAESSVNAGPAVYISPSGPNPIMVQPFPLQTYSLFGGSTSGPPNPIGGGFSPFGIGHTTRNVNIHIHTVGARPTNLGGTEGDQASGTGTGDSSQSRAPPRTNAGAADPSRAHMPFSGASQAGQPESTTVLDQSMCSDAETGTRKSSEHLQMSNEPNESAAGGSQGMNHSGSSSTAPIGLGIGDLQPKQMSNELNESAAGGSQGMNHSGGSSTIPIGLGIGDLQPKRRIRQSKSQARSADTAASSSSQDEQSVRDGQQILQSLASLNPGLPSHPARGTTYNSSFGGNEQPAISNVMSQMLQSPALSNLLGGISQQTALGSPDALRSMMQQVTQSPGLMNTVNQIAQQIDPQDLGSMISGLRVGQGGGSSSVDFSSMLQQLMPLVSQALGGASIPAASEPAPRTEIRQSDIGLTRDETMPTDQSYQAGLQDVARRIENGNPPEDIFRSIVENAVQAHPGGSSDENENLVNDLCSTEGLANEFMEVLQQDVSRRLRDEAKPPRKP</sequence>